<accession>A0A0A2MH04</accession>
<keyword evidence="1" id="KW-0812">Transmembrane</keyword>
<protein>
    <recommendedName>
        <fullName evidence="4">Lysylphosphatidylglycerol synthetase</fullName>
    </recommendedName>
</protein>
<dbReference type="STRING" id="1121898.GCA_000422725_01862"/>
<evidence type="ECO:0000313" key="3">
    <source>
        <dbReference type="Proteomes" id="UP000030111"/>
    </source>
</evidence>
<proteinExistence type="predicted"/>
<dbReference type="OrthoDB" id="1121314at2"/>
<feature type="transmembrane region" description="Helical" evidence="1">
    <location>
        <begin position="157"/>
        <end position="179"/>
    </location>
</feature>
<organism evidence="2 3">
    <name type="scientific">Flavobacterium subsaxonicum WB 4.1-42 = DSM 21790</name>
    <dbReference type="NCBI Taxonomy" id="1121898"/>
    <lineage>
        <taxon>Bacteria</taxon>
        <taxon>Pseudomonadati</taxon>
        <taxon>Bacteroidota</taxon>
        <taxon>Flavobacteriia</taxon>
        <taxon>Flavobacteriales</taxon>
        <taxon>Flavobacteriaceae</taxon>
        <taxon>Flavobacterium</taxon>
    </lineage>
</organism>
<gene>
    <name evidence="2" type="ORF">Q766_20885</name>
</gene>
<evidence type="ECO:0008006" key="4">
    <source>
        <dbReference type="Google" id="ProtNLM"/>
    </source>
</evidence>
<keyword evidence="1" id="KW-1133">Transmembrane helix</keyword>
<reference evidence="2 3" key="1">
    <citation type="submission" date="2013-09" db="EMBL/GenBank/DDBJ databases">
        <authorList>
            <person name="Zeng Z."/>
            <person name="Chen C."/>
        </authorList>
    </citation>
    <scope>NUCLEOTIDE SEQUENCE [LARGE SCALE GENOMIC DNA]</scope>
    <source>
        <strain evidence="2 3">WB 4.1-42</strain>
    </source>
</reference>
<comment type="caution">
    <text evidence="2">The sequence shown here is derived from an EMBL/GenBank/DDBJ whole genome shotgun (WGS) entry which is preliminary data.</text>
</comment>
<dbReference type="Proteomes" id="UP000030111">
    <property type="component" value="Unassembled WGS sequence"/>
</dbReference>
<feature type="transmembrane region" description="Helical" evidence="1">
    <location>
        <begin position="126"/>
        <end position="151"/>
    </location>
</feature>
<name>A0A0A2MH04_9FLAO</name>
<feature type="transmembrane region" description="Helical" evidence="1">
    <location>
        <begin position="12"/>
        <end position="32"/>
    </location>
</feature>
<dbReference type="AlphaFoldDB" id="A0A0A2MH04"/>
<sequence length="322" mass="36059">MVALPRKAKHFLVFIAKLLVVGGAFYFIYNRIANDENLDWQHLSHATQQKHAGWLIFGILLFTFLNRFLEIFKWQNLVNSFVPLSFARAADQVFAAVTAGVFTPNGVGEYAAKALYYKKDQAKQIVFLNLICNGIQMVIAIVLGLAGLIVFNALYNVVPTTLLLIILAILAAIIITVFASRKITIKGYSLHLLFTKINELPKATHRKNMLLATGRYLSIIHQHYLIFLAFGVHLPYPVMISAIAGVYFLGSALPNFQFLDFAVRGSVAVFFFGKMGVTEWIVIFAATLQWLLNIVIPVTIGSYYVLRFKSVRAETTAAPHQE</sequence>
<dbReference type="RefSeq" id="WP_026990700.1">
    <property type="nucleotide sequence ID" value="NZ_AUGP01000017.1"/>
</dbReference>
<keyword evidence="3" id="KW-1185">Reference proteome</keyword>
<feature type="transmembrane region" description="Helical" evidence="1">
    <location>
        <begin position="52"/>
        <end position="69"/>
    </location>
</feature>
<feature type="transmembrane region" description="Helical" evidence="1">
    <location>
        <begin position="224"/>
        <end position="249"/>
    </location>
</feature>
<keyword evidence="1" id="KW-0472">Membrane</keyword>
<evidence type="ECO:0000313" key="2">
    <source>
        <dbReference type="EMBL" id="KGO90891.1"/>
    </source>
</evidence>
<feature type="transmembrane region" description="Helical" evidence="1">
    <location>
        <begin position="280"/>
        <end position="306"/>
    </location>
</feature>
<evidence type="ECO:0000256" key="1">
    <source>
        <dbReference type="SAM" id="Phobius"/>
    </source>
</evidence>
<dbReference type="eggNOG" id="COG0392">
    <property type="taxonomic scope" value="Bacteria"/>
</dbReference>
<dbReference type="EMBL" id="JRLY01000036">
    <property type="protein sequence ID" value="KGO90891.1"/>
    <property type="molecule type" value="Genomic_DNA"/>
</dbReference>